<sequence length="120" mass="13099">MGADRFPSAAEGGLGGEALYCAVILWLSVTSWIIFTWAGDGGEGGRRRRLRHLRHLPRLASRAPALLLVSLCERVCSIYMSSSSSSIRGIDRTGAAPLCYEPSQSTSILHRLRKLRVVVC</sequence>
<evidence type="ECO:0000256" key="1">
    <source>
        <dbReference type="SAM" id="Phobius"/>
    </source>
</evidence>
<organism evidence="2">
    <name type="scientific">Zea mays</name>
    <name type="common">Maize</name>
    <dbReference type="NCBI Taxonomy" id="4577"/>
    <lineage>
        <taxon>Eukaryota</taxon>
        <taxon>Viridiplantae</taxon>
        <taxon>Streptophyta</taxon>
        <taxon>Embryophyta</taxon>
        <taxon>Tracheophyta</taxon>
        <taxon>Spermatophyta</taxon>
        <taxon>Magnoliopsida</taxon>
        <taxon>Liliopsida</taxon>
        <taxon>Poales</taxon>
        <taxon>Poaceae</taxon>
        <taxon>PACMAD clade</taxon>
        <taxon>Panicoideae</taxon>
        <taxon>Andropogonodae</taxon>
        <taxon>Andropogoneae</taxon>
        <taxon>Tripsacinae</taxon>
        <taxon>Zea</taxon>
    </lineage>
</organism>
<keyword evidence="1" id="KW-0472">Membrane</keyword>
<accession>B6U8J2</accession>
<dbReference type="AlphaFoldDB" id="B6U8J2"/>
<feature type="transmembrane region" description="Helical" evidence="1">
    <location>
        <begin position="17"/>
        <end position="38"/>
    </location>
</feature>
<dbReference type="EMBL" id="EU973557">
    <property type="protein sequence ID" value="ACG45675.1"/>
    <property type="molecule type" value="mRNA"/>
</dbReference>
<reference evidence="2" key="1">
    <citation type="journal article" date="2009" name="Plant Mol. Biol.">
        <title>Insights into corn genes derived from large-scale cDNA sequencing.</title>
        <authorList>
            <person name="Alexandrov N.N."/>
            <person name="Brover V.V."/>
            <person name="Freidin S."/>
            <person name="Troukhan M.E."/>
            <person name="Tatarinova T.V."/>
            <person name="Zhang H."/>
            <person name="Swaller T.J."/>
            <person name="Lu Y.P."/>
            <person name="Bouck J."/>
            <person name="Flavell R.B."/>
            <person name="Feldmann K.A."/>
        </authorList>
    </citation>
    <scope>NUCLEOTIDE SEQUENCE</scope>
</reference>
<keyword evidence="1" id="KW-1133">Transmembrane helix</keyword>
<name>B6U8J2_MAIZE</name>
<keyword evidence="1" id="KW-0812">Transmembrane</keyword>
<proteinExistence type="evidence at transcript level"/>
<protein>
    <submittedName>
        <fullName evidence="2">Uncharacterized protein</fullName>
    </submittedName>
</protein>
<evidence type="ECO:0000313" key="2">
    <source>
        <dbReference type="EMBL" id="ACG45675.1"/>
    </source>
</evidence>